<proteinExistence type="predicted"/>
<evidence type="ECO:0000313" key="6">
    <source>
        <dbReference type="EMBL" id="TMQ62714.1"/>
    </source>
</evidence>
<evidence type="ECO:0000256" key="1">
    <source>
        <dbReference type="ARBA" id="ARBA00022729"/>
    </source>
</evidence>
<name>A0A538TGI0_UNCEI</name>
<reference evidence="6 7" key="1">
    <citation type="journal article" date="2019" name="Nat. Microbiol.">
        <title>Mediterranean grassland soil C-N compound turnover is dependent on rainfall and depth, and is mediated by genomically divergent microorganisms.</title>
        <authorList>
            <person name="Diamond S."/>
            <person name="Andeer P.F."/>
            <person name="Li Z."/>
            <person name="Crits-Christoph A."/>
            <person name="Burstein D."/>
            <person name="Anantharaman K."/>
            <person name="Lane K.R."/>
            <person name="Thomas B.C."/>
            <person name="Pan C."/>
            <person name="Northen T.R."/>
            <person name="Banfield J.F."/>
        </authorList>
    </citation>
    <scope>NUCLEOTIDE SEQUENCE [LARGE SCALE GENOMIC DNA]</scope>
    <source>
        <strain evidence="6">WS_9</strain>
    </source>
</reference>
<feature type="region of interest" description="Disordered" evidence="3">
    <location>
        <begin position="21"/>
        <end position="44"/>
    </location>
</feature>
<evidence type="ECO:0000256" key="2">
    <source>
        <dbReference type="SAM" id="Coils"/>
    </source>
</evidence>
<dbReference type="InterPro" id="IPR011055">
    <property type="entry name" value="Dup_hybrid_motif"/>
</dbReference>
<dbReference type="EMBL" id="VBOZ01000036">
    <property type="protein sequence ID" value="TMQ62714.1"/>
    <property type="molecule type" value="Genomic_DNA"/>
</dbReference>
<dbReference type="CDD" id="cd12797">
    <property type="entry name" value="M23_peptidase"/>
    <property type="match status" value="1"/>
</dbReference>
<keyword evidence="1 4" id="KW-0732">Signal</keyword>
<dbReference type="SUPFAM" id="SSF51261">
    <property type="entry name" value="Duplicated hybrid motif"/>
    <property type="match status" value="1"/>
</dbReference>
<keyword evidence="2" id="KW-0175">Coiled coil</keyword>
<evidence type="ECO:0000313" key="7">
    <source>
        <dbReference type="Proteomes" id="UP000317691"/>
    </source>
</evidence>
<dbReference type="AlphaFoldDB" id="A0A538TGI0"/>
<feature type="chain" id="PRO_5022114222" description="M23ase beta-sheet core domain-containing protein" evidence="4">
    <location>
        <begin position="20"/>
        <end position="407"/>
    </location>
</feature>
<dbReference type="PANTHER" id="PTHR21666">
    <property type="entry name" value="PEPTIDASE-RELATED"/>
    <property type="match status" value="1"/>
</dbReference>
<feature type="signal peptide" evidence="4">
    <location>
        <begin position="1"/>
        <end position="19"/>
    </location>
</feature>
<gene>
    <name evidence="6" type="ORF">E6K79_11695</name>
</gene>
<feature type="coiled-coil region" evidence="2">
    <location>
        <begin position="184"/>
        <end position="257"/>
    </location>
</feature>
<protein>
    <recommendedName>
        <fullName evidence="5">M23ase beta-sheet core domain-containing protein</fullName>
    </recommendedName>
</protein>
<organism evidence="6 7">
    <name type="scientific">Eiseniibacteriota bacterium</name>
    <dbReference type="NCBI Taxonomy" id="2212470"/>
    <lineage>
        <taxon>Bacteria</taxon>
        <taxon>Candidatus Eiseniibacteriota</taxon>
    </lineage>
</organism>
<dbReference type="PANTHER" id="PTHR21666:SF289">
    <property type="entry name" value="L-ALA--D-GLU ENDOPEPTIDASE"/>
    <property type="match status" value="1"/>
</dbReference>
<dbReference type="Pfam" id="PF01551">
    <property type="entry name" value="Peptidase_M23"/>
    <property type="match status" value="1"/>
</dbReference>
<sequence length="407" mass="45409">MGLRLAAATLLLAAGTAWGQEPAAPADTVSPRAPRAANQADVEIESQRRELESLRKQLDERRVISKELQGREKSLLGQLRETEKSLQLTTAYLNALERRRRTVSANLGDATSELARTGVQLDSDRRRLAWRVREIYKRGRSADLEYVLSARSFGDLMSRTYYLAKIAQEDRGQMLLTEARRTQVQDTKTHLESRKRELDRLKAETDRERIALSQLTGARRNLLKKIRSDAKSNEQASQELESASKRIRGLIDQLEKRRLAAERGAPGTEPVLLGDFGRNRGRLPWPVNGRVARSFGNQTNPRFNTTTFNSGIDIASTFGTPIAAVARGRVDYVNWLEGYGKCVIINHGGGFYTLYAHASEIGVTVGKEVAAGEIIGRVGDTGSTIGTALHFEIRKGREALNPLEWFR</sequence>
<dbReference type="Gene3D" id="6.10.250.3150">
    <property type="match status" value="1"/>
</dbReference>
<accession>A0A538TGI0</accession>
<evidence type="ECO:0000256" key="4">
    <source>
        <dbReference type="SAM" id="SignalP"/>
    </source>
</evidence>
<feature type="domain" description="M23ase beta-sheet core" evidence="5">
    <location>
        <begin position="308"/>
        <end position="402"/>
    </location>
</feature>
<dbReference type="Gene3D" id="2.70.70.10">
    <property type="entry name" value="Glucose Permease (Domain IIA)"/>
    <property type="match status" value="1"/>
</dbReference>
<comment type="caution">
    <text evidence="6">The sequence shown here is derived from an EMBL/GenBank/DDBJ whole genome shotgun (WGS) entry which is preliminary data.</text>
</comment>
<dbReference type="InterPro" id="IPR050570">
    <property type="entry name" value="Cell_wall_metabolism_enzyme"/>
</dbReference>
<dbReference type="GO" id="GO:0004222">
    <property type="term" value="F:metalloendopeptidase activity"/>
    <property type="evidence" value="ECO:0007669"/>
    <property type="project" value="TreeGrafter"/>
</dbReference>
<dbReference type="Proteomes" id="UP000317691">
    <property type="component" value="Unassembled WGS sequence"/>
</dbReference>
<dbReference type="InterPro" id="IPR016047">
    <property type="entry name" value="M23ase_b-sheet_dom"/>
</dbReference>
<evidence type="ECO:0000259" key="5">
    <source>
        <dbReference type="Pfam" id="PF01551"/>
    </source>
</evidence>
<evidence type="ECO:0000256" key="3">
    <source>
        <dbReference type="SAM" id="MobiDB-lite"/>
    </source>
</evidence>